<name>A0A0V0QKP9_PSEPJ</name>
<evidence type="ECO:0000256" key="8">
    <source>
        <dbReference type="ARBA" id="ARBA00022833"/>
    </source>
</evidence>
<evidence type="ECO:0000259" key="15">
    <source>
        <dbReference type="Pfam" id="PF03104"/>
    </source>
</evidence>
<dbReference type="PANTHER" id="PTHR45861:SF1">
    <property type="entry name" value="DNA POLYMERASE ALPHA CATALYTIC SUBUNIT"/>
    <property type="match status" value="1"/>
</dbReference>
<dbReference type="PROSITE" id="PS00116">
    <property type="entry name" value="DNA_POLYMERASE_B"/>
    <property type="match status" value="1"/>
</dbReference>
<dbReference type="InterPro" id="IPR012337">
    <property type="entry name" value="RNaseH-like_sf"/>
</dbReference>
<dbReference type="SMART" id="SM00486">
    <property type="entry name" value="POLBc"/>
    <property type="match status" value="1"/>
</dbReference>
<dbReference type="GO" id="GO:0006272">
    <property type="term" value="P:leading strand elongation"/>
    <property type="evidence" value="ECO:0007669"/>
    <property type="project" value="TreeGrafter"/>
</dbReference>
<dbReference type="Gene3D" id="3.90.1600.10">
    <property type="entry name" value="Palm domain of DNA polymerase"/>
    <property type="match status" value="1"/>
</dbReference>
<evidence type="ECO:0000256" key="12">
    <source>
        <dbReference type="RuleBase" id="RU000442"/>
    </source>
</evidence>
<dbReference type="Proteomes" id="UP000054937">
    <property type="component" value="Unassembled WGS sequence"/>
</dbReference>
<evidence type="ECO:0000313" key="17">
    <source>
        <dbReference type="Proteomes" id="UP000054937"/>
    </source>
</evidence>
<dbReference type="InterPro" id="IPR043502">
    <property type="entry name" value="DNA/RNA_pol_sf"/>
</dbReference>
<dbReference type="OrthoDB" id="6755010at2759"/>
<feature type="domain" description="DNA-directed DNA polymerase family B multifunctional" evidence="14">
    <location>
        <begin position="212"/>
        <end position="700"/>
    </location>
</feature>
<dbReference type="CDD" id="cd05532">
    <property type="entry name" value="POLBc_alpha"/>
    <property type="match status" value="1"/>
</dbReference>
<keyword evidence="8" id="KW-0862">Zinc</keyword>
<dbReference type="InterPro" id="IPR017964">
    <property type="entry name" value="DNA-dir_DNA_pol_B_CS"/>
</dbReference>
<evidence type="ECO:0000256" key="11">
    <source>
        <dbReference type="ARBA" id="ARBA00023242"/>
    </source>
</evidence>
<comment type="similarity">
    <text evidence="2 12">Belongs to the DNA polymerase type-B family.</text>
</comment>
<dbReference type="Pfam" id="PF00136">
    <property type="entry name" value="DNA_pol_B"/>
    <property type="match status" value="1"/>
</dbReference>
<evidence type="ECO:0000259" key="14">
    <source>
        <dbReference type="Pfam" id="PF00136"/>
    </source>
</evidence>
<dbReference type="InterPro" id="IPR023211">
    <property type="entry name" value="DNA_pol_palm_dom_sf"/>
</dbReference>
<keyword evidence="10 12" id="KW-0238">DNA-binding</keyword>
<dbReference type="GO" id="GO:1902975">
    <property type="term" value="P:mitotic DNA replication initiation"/>
    <property type="evidence" value="ECO:0007669"/>
    <property type="project" value="InterPro"/>
</dbReference>
<feature type="region of interest" description="Disordered" evidence="13">
    <location>
        <begin position="313"/>
        <end position="362"/>
    </location>
</feature>
<evidence type="ECO:0000256" key="10">
    <source>
        <dbReference type="ARBA" id="ARBA00023125"/>
    </source>
</evidence>
<dbReference type="InterPro" id="IPR006134">
    <property type="entry name" value="DNA-dir_DNA_pol_B_multi_dom"/>
</dbReference>
<dbReference type="GO" id="GO:0003887">
    <property type="term" value="F:DNA-directed DNA polymerase activity"/>
    <property type="evidence" value="ECO:0007669"/>
    <property type="project" value="UniProtKB-KW"/>
</dbReference>
<dbReference type="GO" id="GO:0008270">
    <property type="term" value="F:zinc ion binding"/>
    <property type="evidence" value="ECO:0007669"/>
    <property type="project" value="UniProtKB-KW"/>
</dbReference>
<protein>
    <recommendedName>
        <fullName evidence="12">DNA polymerase</fullName>
        <ecNumber evidence="12">2.7.7.7</ecNumber>
    </recommendedName>
</protein>
<accession>A0A0V0QKP9</accession>
<keyword evidence="17" id="KW-1185">Reference proteome</keyword>
<evidence type="ECO:0000256" key="6">
    <source>
        <dbReference type="ARBA" id="ARBA00022723"/>
    </source>
</evidence>
<keyword evidence="4 12" id="KW-0548">Nucleotidyltransferase</keyword>
<dbReference type="GO" id="GO:0003682">
    <property type="term" value="F:chromatin binding"/>
    <property type="evidence" value="ECO:0007669"/>
    <property type="project" value="TreeGrafter"/>
</dbReference>
<feature type="domain" description="DNA-directed DNA polymerase family B exonuclease" evidence="15">
    <location>
        <begin position="29"/>
        <end position="144"/>
    </location>
</feature>
<dbReference type="Gene3D" id="1.10.132.60">
    <property type="entry name" value="DNA polymerase family B, C-terminal domain"/>
    <property type="match status" value="1"/>
</dbReference>
<evidence type="ECO:0000256" key="3">
    <source>
        <dbReference type="ARBA" id="ARBA00022679"/>
    </source>
</evidence>
<feature type="compositionally biased region" description="Low complexity" evidence="13">
    <location>
        <begin position="314"/>
        <end position="325"/>
    </location>
</feature>
<sequence length="784" mass="91405">MHDSINIDKLTDMVGYHKKTFVRHPDPSQKMPYEFEKKKLSHVQQVQTEHALLQCFVDFVQQYDPDIILGHDIYGEIMDIIISRVEKTINTKGYKMARLCNLPSQSYKTAPTSTKVRQYTKGRLVVDTYLQGKELVKDTDYNLGQMSAKHLGIQRQQYDSTFKQMCIKFENLQQINTLIKYADQDAELTLRLMFKLQIIPLTKQLTNIGGNIWNRSLQNQRAERNEMLLMHQFFSKGYVLPDKYKYQRGGDDQEKEKKYKGGMVIEPKSGFYEDYVLLLDFNSLYPSIIQEYNLCFTTVIRPSLSLAHYHQGKNKYNNKNQNNNGKKNDNAIEEENDNKQTQNKNQKKNKNDQEDDFDYPELPKKVEEKKQGILPKIIRYLVQRRKEVKQDMARENDATLKSSLNIKQLAFKLVANSMYGCLGFESSRFYAKPIAALITKQGREILSSSVQIVDQMNYEVIYGDTDSLMIYPKTNSLQELFKVGWEIKKNVSKQYSYLIFDIDGIYKRMLLLKKKKYSCLKMENFENIMKNPSLKPIWKKEVKGLDIVRRDWSNISRKVGNDILDIILKEDAPQNVDLLDLIYEYIKKLKEELDNNKFGLKDFLITKQLTKDPSQYPDGKGLPHVVVAKRLIQQKKKSAQQLIGHIIYYAICEVPGQKSSSKSQAERAFDEMEILEKKLTIDMEYYKSSQILNVVERMVDVLPNMSRSHLADCLGLDPKKYQNKDLTGALGQDFEEEQDEEKNEFFQILMSVRSLYGPLIVKLILFKEKTMSCMQTGKIGKSNR</sequence>
<reference evidence="16 17" key="1">
    <citation type="journal article" date="2015" name="Sci. Rep.">
        <title>Genome of the facultative scuticociliatosis pathogen Pseudocohnilembus persalinus provides insight into its virulence through horizontal gene transfer.</title>
        <authorList>
            <person name="Xiong J."/>
            <person name="Wang G."/>
            <person name="Cheng J."/>
            <person name="Tian M."/>
            <person name="Pan X."/>
            <person name="Warren A."/>
            <person name="Jiang C."/>
            <person name="Yuan D."/>
            <person name="Miao W."/>
        </authorList>
    </citation>
    <scope>NUCLEOTIDE SEQUENCE [LARGE SCALE GENOMIC DNA]</scope>
    <source>
        <strain evidence="16">36N120E</strain>
    </source>
</reference>
<evidence type="ECO:0000256" key="4">
    <source>
        <dbReference type="ARBA" id="ARBA00022695"/>
    </source>
</evidence>
<dbReference type="InterPro" id="IPR045846">
    <property type="entry name" value="POLBc_alpha"/>
</dbReference>
<evidence type="ECO:0000256" key="13">
    <source>
        <dbReference type="SAM" id="MobiDB-lite"/>
    </source>
</evidence>
<dbReference type="InterPro" id="IPR042087">
    <property type="entry name" value="DNA_pol_B_thumb"/>
</dbReference>
<dbReference type="PRINTS" id="PR00106">
    <property type="entry name" value="DNAPOLB"/>
</dbReference>
<dbReference type="Pfam" id="PF03104">
    <property type="entry name" value="DNA_pol_B_exo1"/>
    <property type="match status" value="1"/>
</dbReference>
<dbReference type="EC" id="2.7.7.7" evidence="12"/>
<dbReference type="NCBIfam" id="TIGR00592">
    <property type="entry name" value="pol2"/>
    <property type="match status" value="1"/>
</dbReference>
<evidence type="ECO:0000256" key="9">
    <source>
        <dbReference type="ARBA" id="ARBA00022932"/>
    </source>
</evidence>
<comment type="catalytic activity">
    <reaction evidence="12">
        <text>DNA(n) + a 2'-deoxyribonucleoside 5'-triphosphate = DNA(n+1) + diphosphate</text>
        <dbReference type="Rhea" id="RHEA:22508"/>
        <dbReference type="Rhea" id="RHEA-COMP:17339"/>
        <dbReference type="Rhea" id="RHEA-COMP:17340"/>
        <dbReference type="ChEBI" id="CHEBI:33019"/>
        <dbReference type="ChEBI" id="CHEBI:61560"/>
        <dbReference type="ChEBI" id="CHEBI:173112"/>
        <dbReference type="EC" id="2.7.7.7"/>
    </reaction>
</comment>
<keyword evidence="7" id="KW-0863">Zinc-finger</keyword>
<dbReference type="InterPro" id="IPR006172">
    <property type="entry name" value="DNA-dir_DNA_pol_B"/>
</dbReference>
<keyword evidence="5 12" id="KW-0235">DNA replication</keyword>
<dbReference type="GO" id="GO:0003688">
    <property type="term" value="F:DNA replication origin binding"/>
    <property type="evidence" value="ECO:0007669"/>
    <property type="project" value="TreeGrafter"/>
</dbReference>
<gene>
    <name evidence="16" type="ORF">PPERSA_04014</name>
</gene>
<dbReference type="InterPro" id="IPR036397">
    <property type="entry name" value="RNaseH_sf"/>
</dbReference>
<keyword evidence="3 12" id="KW-0808">Transferase</keyword>
<comment type="subcellular location">
    <subcellularLocation>
        <location evidence="1">Nucleus</location>
    </subcellularLocation>
</comment>
<dbReference type="InParanoid" id="A0A0V0QKP9"/>
<dbReference type="OMA" id="HRPECES"/>
<dbReference type="EMBL" id="LDAU01000151">
    <property type="protein sequence ID" value="KRX02811.1"/>
    <property type="molecule type" value="Genomic_DNA"/>
</dbReference>
<evidence type="ECO:0000256" key="7">
    <source>
        <dbReference type="ARBA" id="ARBA00022771"/>
    </source>
</evidence>
<dbReference type="GO" id="GO:0003697">
    <property type="term" value="F:single-stranded DNA binding"/>
    <property type="evidence" value="ECO:0007669"/>
    <property type="project" value="TreeGrafter"/>
</dbReference>
<dbReference type="AlphaFoldDB" id="A0A0V0QKP9"/>
<organism evidence="16 17">
    <name type="scientific">Pseudocohnilembus persalinus</name>
    <name type="common">Ciliate</name>
    <dbReference type="NCBI Taxonomy" id="266149"/>
    <lineage>
        <taxon>Eukaryota</taxon>
        <taxon>Sar</taxon>
        <taxon>Alveolata</taxon>
        <taxon>Ciliophora</taxon>
        <taxon>Intramacronucleata</taxon>
        <taxon>Oligohymenophorea</taxon>
        <taxon>Scuticociliatia</taxon>
        <taxon>Philasterida</taxon>
        <taxon>Pseudocohnilembidae</taxon>
        <taxon>Pseudocohnilembus</taxon>
    </lineage>
</organism>
<dbReference type="SUPFAM" id="SSF53098">
    <property type="entry name" value="Ribonuclease H-like"/>
    <property type="match status" value="1"/>
</dbReference>
<dbReference type="PANTHER" id="PTHR45861">
    <property type="entry name" value="DNA POLYMERASE ALPHA CATALYTIC SUBUNIT"/>
    <property type="match status" value="1"/>
</dbReference>
<keyword evidence="6" id="KW-0479">Metal-binding</keyword>
<dbReference type="Gene3D" id="6.10.10.100">
    <property type="match status" value="1"/>
</dbReference>
<evidence type="ECO:0000256" key="1">
    <source>
        <dbReference type="ARBA" id="ARBA00004123"/>
    </source>
</evidence>
<dbReference type="Gene3D" id="1.10.287.690">
    <property type="entry name" value="Helix hairpin bin"/>
    <property type="match status" value="1"/>
</dbReference>
<evidence type="ECO:0000256" key="2">
    <source>
        <dbReference type="ARBA" id="ARBA00005755"/>
    </source>
</evidence>
<keyword evidence="11" id="KW-0539">Nucleus</keyword>
<dbReference type="SUPFAM" id="SSF56672">
    <property type="entry name" value="DNA/RNA polymerases"/>
    <property type="match status" value="1"/>
</dbReference>
<dbReference type="InterPro" id="IPR006133">
    <property type="entry name" value="DNA-dir_DNA_pol_B_exonuc"/>
</dbReference>
<dbReference type="Gene3D" id="3.30.420.10">
    <property type="entry name" value="Ribonuclease H-like superfamily/Ribonuclease H"/>
    <property type="match status" value="1"/>
</dbReference>
<evidence type="ECO:0000256" key="5">
    <source>
        <dbReference type="ARBA" id="ARBA00022705"/>
    </source>
</evidence>
<evidence type="ECO:0000313" key="16">
    <source>
        <dbReference type="EMBL" id="KRX02811.1"/>
    </source>
</evidence>
<comment type="caution">
    <text evidence="16">The sequence shown here is derived from an EMBL/GenBank/DDBJ whole genome shotgun (WGS) entry which is preliminary data.</text>
</comment>
<dbReference type="GO" id="GO:0005658">
    <property type="term" value="C:alpha DNA polymerase:primase complex"/>
    <property type="evidence" value="ECO:0007669"/>
    <property type="project" value="TreeGrafter"/>
</dbReference>
<keyword evidence="9 12" id="KW-0239">DNA-directed DNA polymerase</keyword>
<dbReference type="GO" id="GO:0000166">
    <property type="term" value="F:nucleotide binding"/>
    <property type="evidence" value="ECO:0007669"/>
    <property type="project" value="InterPro"/>
</dbReference>
<dbReference type="GO" id="GO:0006273">
    <property type="term" value="P:lagging strand elongation"/>
    <property type="evidence" value="ECO:0007669"/>
    <property type="project" value="TreeGrafter"/>
</dbReference>
<proteinExistence type="inferred from homology"/>